<evidence type="ECO:0000259" key="3">
    <source>
        <dbReference type="PROSITE" id="PS50405"/>
    </source>
</evidence>
<dbReference type="SFLD" id="SFLDG00358">
    <property type="entry name" value="Main_(cytGST)"/>
    <property type="match status" value="2"/>
</dbReference>
<dbReference type="SUPFAM" id="SSF52833">
    <property type="entry name" value="Thioredoxin-like"/>
    <property type="match status" value="2"/>
</dbReference>
<comment type="subunit">
    <text evidence="1">Homodimer.</text>
</comment>
<name>A0A6I8VZS5_DROPS</name>
<dbReference type="InterPro" id="IPR004045">
    <property type="entry name" value="Glutathione_S-Trfase_N"/>
</dbReference>
<feature type="domain" description="GST C-terminal" evidence="3">
    <location>
        <begin position="302"/>
        <end position="430"/>
    </location>
</feature>
<dbReference type="PROSITE" id="PS50404">
    <property type="entry name" value="GST_NTER"/>
    <property type="match status" value="2"/>
</dbReference>
<evidence type="ECO:0000313" key="4">
    <source>
        <dbReference type="Proteomes" id="UP000001819"/>
    </source>
</evidence>
<keyword evidence="4" id="KW-1185">Reference proteome</keyword>
<dbReference type="InterPro" id="IPR004046">
    <property type="entry name" value="GST_C"/>
</dbReference>
<reference evidence="4" key="1">
    <citation type="submission" date="2024-06" db="UniProtKB">
        <authorList>
            <consortium name="RefSeq"/>
        </authorList>
    </citation>
    <scope>NUCLEOTIDE SEQUENCE [LARGE SCALE GENOMIC DNA]</scope>
    <source>
        <strain evidence="4">MV2-25</strain>
    </source>
</reference>
<dbReference type="PANTHER" id="PTHR43969:SF9">
    <property type="entry name" value="GLUTATHIONE S TRANSFERASE D10, ISOFORM A-RELATED"/>
    <property type="match status" value="1"/>
</dbReference>
<evidence type="ECO:0000256" key="1">
    <source>
        <dbReference type="ARBA" id="ARBA00011738"/>
    </source>
</evidence>
<gene>
    <name evidence="5" type="primary">LOC6896921</name>
</gene>
<dbReference type="InterPro" id="IPR010987">
    <property type="entry name" value="Glutathione-S-Trfase_C-like"/>
</dbReference>
<evidence type="ECO:0000313" key="5">
    <source>
        <dbReference type="RefSeq" id="XP_033236577.1"/>
    </source>
</evidence>
<dbReference type="InterPro" id="IPR036249">
    <property type="entry name" value="Thioredoxin-like_sf"/>
</dbReference>
<dbReference type="Gene3D" id="1.20.1050.10">
    <property type="match status" value="2"/>
</dbReference>
<organism evidence="4 5">
    <name type="scientific">Drosophila pseudoobscura pseudoobscura</name>
    <name type="common">Fruit fly</name>
    <dbReference type="NCBI Taxonomy" id="46245"/>
    <lineage>
        <taxon>Eukaryota</taxon>
        <taxon>Metazoa</taxon>
        <taxon>Ecdysozoa</taxon>
        <taxon>Arthropoda</taxon>
        <taxon>Hexapoda</taxon>
        <taxon>Insecta</taxon>
        <taxon>Pterygota</taxon>
        <taxon>Neoptera</taxon>
        <taxon>Endopterygota</taxon>
        <taxon>Diptera</taxon>
        <taxon>Brachycera</taxon>
        <taxon>Muscomorpha</taxon>
        <taxon>Ephydroidea</taxon>
        <taxon>Drosophilidae</taxon>
        <taxon>Drosophila</taxon>
        <taxon>Sophophora</taxon>
    </lineage>
</organism>
<dbReference type="Pfam" id="PF00043">
    <property type="entry name" value="GST_C"/>
    <property type="match status" value="1"/>
</dbReference>
<dbReference type="KEGG" id="dpo:6896921"/>
<dbReference type="PANTHER" id="PTHR43969">
    <property type="entry name" value="GLUTATHIONE S TRANSFERASE D10, ISOFORM A-RELATED"/>
    <property type="match status" value="1"/>
</dbReference>
<dbReference type="PROSITE" id="PS50405">
    <property type="entry name" value="GST_CTER"/>
    <property type="match status" value="2"/>
</dbReference>
<sequence length="431" mass="48973">MDLYYMPSPGASRAVIMTAKAVGVEFNKKVVVNVFEGDHLKPDFVKINPQHTVPTLVDNGFVLWESRAILIYLAEKYGKDDSLYPKDPQKRAVVNQRLFFDLATLYDAISSYYYPAFKTGTFGPPEAWKKIENGFQLLNTFLEDQEYVAGSQLTIADISILATISTIEVVDFDLKKYPNVDKWYANAKKVTPGWDETSPGLQILKHTHKILFASINMDLYYLPSPGPSRAVLMTAKAVGVSLNKKLLNIKLGENLTPEFLKINPQHTIPTLVDNGFVLWESRAILIYLVEQYGKDDSLYPKDPQKQALINQRLYFDMNTMYDAFASYYYPIFRTGNYGDAAAWAKVENAFTLLNTFLEGQEYVAGSQLTIADISILATISTIELVDFDLKKYPNVARWYANAKKVTPGWEETVEGLYSRKHIFDEKKPEFK</sequence>
<accession>A0A6I8VZS5</accession>
<dbReference type="FunFam" id="1.20.1050.10:FF:000007">
    <property type="entry name" value="Glutathione S-transferase 1-1"/>
    <property type="match status" value="2"/>
</dbReference>
<proteinExistence type="predicted"/>
<dbReference type="GO" id="GO:0004364">
    <property type="term" value="F:glutathione transferase activity"/>
    <property type="evidence" value="ECO:0007669"/>
    <property type="project" value="TreeGrafter"/>
</dbReference>
<dbReference type="RefSeq" id="XP_033236577.1">
    <property type="nucleotide sequence ID" value="XM_033380686.1"/>
</dbReference>
<dbReference type="CDD" id="cd03045">
    <property type="entry name" value="GST_N_Delta_Epsilon"/>
    <property type="match status" value="2"/>
</dbReference>
<feature type="domain" description="GST C-terminal" evidence="3">
    <location>
        <begin position="87"/>
        <end position="207"/>
    </location>
</feature>
<evidence type="ECO:0000259" key="2">
    <source>
        <dbReference type="PROSITE" id="PS50404"/>
    </source>
</evidence>
<dbReference type="InterPro" id="IPR040079">
    <property type="entry name" value="Glutathione_S-Trfase"/>
</dbReference>
<feature type="domain" description="GST N-terminal" evidence="2">
    <location>
        <begin position="1"/>
        <end position="81"/>
    </location>
</feature>
<dbReference type="InParanoid" id="A0A6I8VZS5"/>
<dbReference type="SUPFAM" id="SSF47616">
    <property type="entry name" value="GST C-terminal domain-like"/>
    <property type="match status" value="2"/>
</dbReference>
<protein>
    <submittedName>
        <fullName evidence="5">Glutathione S-transferase T2-like</fullName>
    </submittedName>
</protein>
<reference evidence="5" key="2">
    <citation type="submission" date="2025-08" db="UniProtKB">
        <authorList>
            <consortium name="RefSeq"/>
        </authorList>
    </citation>
    <scope>IDENTIFICATION</scope>
    <source>
        <strain evidence="5">MV-25-SWS-2005</strain>
        <tissue evidence="5">Whole body</tissue>
    </source>
</reference>
<dbReference type="Gene3D" id="3.40.30.10">
    <property type="entry name" value="Glutaredoxin"/>
    <property type="match status" value="2"/>
</dbReference>
<dbReference type="InterPro" id="IPR036282">
    <property type="entry name" value="Glutathione-S-Trfase_C_sf"/>
</dbReference>
<dbReference type="FunFam" id="3.40.30.10:FF:000034">
    <property type="entry name" value="glutathione S-transferase 1"/>
    <property type="match status" value="2"/>
</dbReference>
<feature type="domain" description="GST N-terminal" evidence="2">
    <location>
        <begin position="215"/>
        <end position="296"/>
    </location>
</feature>
<dbReference type="CDD" id="cd03177">
    <property type="entry name" value="GST_C_Delta_Epsilon"/>
    <property type="match status" value="2"/>
</dbReference>
<dbReference type="Pfam" id="PF02798">
    <property type="entry name" value="GST_N"/>
    <property type="match status" value="2"/>
</dbReference>
<dbReference type="Proteomes" id="UP000001819">
    <property type="component" value="Chromosome 2"/>
</dbReference>
<dbReference type="GO" id="GO:0006749">
    <property type="term" value="P:glutathione metabolic process"/>
    <property type="evidence" value="ECO:0007669"/>
    <property type="project" value="TreeGrafter"/>
</dbReference>
<dbReference type="Pfam" id="PF13410">
    <property type="entry name" value="GST_C_2"/>
    <property type="match status" value="1"/>
</dbReference>
<dbReference type="AlphaFoldDB" id="A0A6I8VZS5"/>
<dbReference type="SFLD" id="SFLDS00019">
    <property type="entry name" value="Glutathione_Transferase_(cytos"/>
    <property type="match status" value="2"/>
</dbReference>